<keyword evidence="1" id="KW-0472">Membrane</keyword>
<dbReference type="KEGG" id="mseb:RE474_13620"/>
<evidence type="ECO:0000313" key="3">
    <source>
        <dbReference type="Proteomes" id="UP001182908"/>
    </source>
</evidence>
<accession>A0AA51UKA0</accession>
<dbReference type="Pfam" id="PF09988">
    <property type="entry name" value="DUF2227"/>
    <property type="match status" value="1"/>
</dbReference>
<dbReference type="RefSeq" id="WP_309310910.1">
    <property type="nucleotide sequence ID" value="NZ_CP133592.1"/>
</dbReference>
<gene>
    <name evidence="2" type="ORF">RE474_13620</name>
</gene>
<reference evidence="2 3" key="1">
    <citation type="submission" date="2023-08" db="EMBL/GenBank/DDBJ databases">
        <title>Methanolobus mangrovi sp. nov. and Methanolobus sediminis sp. nov, two novel methylotrophic methanogens isolated from mangrove sediments in China.</title>
        <authorList>
            <person name="Zhou J."/>
        </authorList>
    </citation>
    <scope>NUCLEOTIDE SEQUENCE [LARGE SCALE GENOMIC DNA]</scope>
    <source>
        <strain evidence="2 3">FTZ6</strain>
    </source>
</reference>
<proteinExistence type="predicted"/>
<feature type="transmembrane region" description="Helical" evidence="1">
    <location>
        <begin position="12"/>
        <end position="29"/>
    </location>
</feature>
<dbReference type="PANTHER" id="PTHR39085">
    <property type="entry name" value="SLL0924 PROTEIN"/>
    <property type="match status" value="1"/>
</dbReference>
<keyword evidence="1" id="KW-1133">Transmembrane helix</keyword>
<dbReference type="Proteomes" id="UP001182908">
    <property type="component" value="Chromosome"/>
</dbReference>
<dbReference type="PANTHER" id="PTHR39085:SF1">
    <property type="entry name" value="SLL0924 PROTEIN"/>
    <property type="match status" value="1"/>
</dbReference>
<sequence>MKRIPDGKTHDAINAAVLTVVLAGFYYAFREGIGPVITYLDGYTIVAFSVAYIFATFFLSPDLDINSKPYKRWGFLRIIWWPYKELFKHRGLSHHPVIGPLSIVSNLLVIVAAVFLIMGINYEVIPSNLMISTIAGMVLSIEVHIISDNVVSKFKGAF</sequence>
<protein>
    <submittedName>
        <fullName evidence="2">Metal-binding protein</fullName>
    </submittedName>
</protein>
<organism evidence="2 3">
    <name type="scientific">Methanolobus sediminis</name>
    <dbReference type="NCBI Taxonomy" id="3072978"/>
    <lineage>
        <taxon>Archaea</taxon>
        <taxon>Methanobacteriati</taxon>
        <taxon>Methanobacteriota</taxon>
        <taxon>Stenosarchaea group</taxon>
        <taxon>Methanomicrobia</taxon>
        <taxon>Methanosarcinales</taxon>
        <taxon>Methanosarcinaceae</taxon>
        <taxon>Methanolobus</taxon>
    </lineage>
</organism>
<feature type="transmembrane region" description="Helical" evidence="1">
    <location>
        <begin position="41"/>
        <end position="59"/>
    </location>
</feature>
<dbReference type="GeneID" id="84233775"/>
<evidence type="ECO:0000313" key="2">
    <source>
        <dbReference type="EMBL" id="WMW25102.1"/>
    </source>
</evidence>
<feature type="transmembrane region" description="Helical" evidence="1">
    <location>
        <begin position="124"/>
        <end position="146"/>
    </location>
</feature>
<dbReference type="InterPro" id="IPR019250">
    <property type="entry name" value="DUF2227_metal-bd"/>
</dbReference>
<keyword evidence="1" id="KW-0812">Transmembrane</keyword>
<keyword evidence="3" id="KW-1185">Reference proteome</keyword>
<name>A0AA51UKA0_9EURY</name>
<feature type="transmembrane region" description="Helical" evidence="1">
    <location>
        <begin position="97"/>
        <end position="118"/>
    </location>
</feature>
<dbReference type="AlphaFoldDB" id="A0AA51UKA0"/>
<dbReference type="EMBL" id="CP133592">
    <property type="protein sequence ID" value="WMW25102.1"/>
    <property type="molecule type" value="Genomic_DNA"/>
</dbReference>
<evidence type="ECO:0000256" key="1">
    <source>
        <dbReference type="SAM" id="Phobius"/>
    </source>
</evidence>